<feature type="coiled-coil region" evidence="1">
    <location>
        <begin position="41"/>
        <end position="68"/>
    </location>
</feature>
<proteinExistence type="predicted"/>
<organism evidence="2 3">
    <name type="scientific">Agrocybe chaxingu</name>
    <dbReference type="NCBI Taxonomy" id="84603"/>
    <lineage>
        <taxon>Eukaryota</taxon>
        <taxon>Fungi</taxon>
        <taxon>Dikarya</taxon>
        <taxon>Basidiomycota</taxon>
        <taxon>Agaricomycotina</taxon>
        <taxon>Agaricomycetes</taxon>
        <taxon>Agaricomycetidae</taxon>
        <taxon>Agaricales</taxon>
        <taxon>Agaricineae</taxon>
        <taxon>Strophariaceae</taxon>
        <taxon>Agrocybe</taxon>
    </lineage>
</organism>
<gene>
    <name evidence="2" type="ORF">NLJ89_g1888</name>
</gene>
<evidence type="ECO:0000256" key="1">
    <source>
        <dbReference type="SAM" id="Coils"/>
    </source>
</evidence>
<keyword evidence="3" id="KW-1185">Reference proteome</keyword>
<dbReference type="OrthoDB" id="3365698at2759"/>
<dbReference type="EMBL" id="JANKHO010000106">
    <property type="protein sequence ID" value="KAJ3515219.1"/>
    <property type="molecule type" value="Genomic_DNA"/>
</dbReference>
<evidence type="ECO:0000313" key="2">
    <source>
        <dbReference type="EMBL" id="KAJ3515219.1"/>
    </source>
</evidence>
<keyword evidence="1" id="KW-0175">Coiled coil</keyword>
<dbReference type="AlphaFoldDB" id="A0A9W8MZ59"/>
<evidence type="ECO:0000313" key="3">
    <source>
        <dbReference type="Proteomes" id="UP001148786"/>
    </source>
</evidence>
<protein>
    <recommendedName>
        <fullName evidence="4">F-box domain-containing protein</fullName>
    </recommendedName>
</protein>
<evidence type="ECO:0008006" key="4">
    <source>
        <dbReference type="Google" id="ProtNLM"/>
    </source>
</evidence>
<reference evidence="2" key="1">
    <citation type="submission" date="2022-07" db="EMBL/GenBank/DDBJ databases">
        <title>Genome Sequence of Agrocybe chaxingu.</title>
        <authorList>
            <person name="Buettner E."/>
        </authorList>
    </citation>
    <scope>NUCLEOTIDE SEQUENCE</scope>
    <source>
        <strain evidence="2">MP-N11</strain>
    </source>
</reference>
<accession>A0A9W8MZ59</accession>
<sequence>MVQDAGKLLDRFKAHLGTNYAPTEVEVAELKRILHEPDAQIRALDEQIGQKEAELEELRKRREALVHSTRGPRALLSPIRRIPQDILQEILLACLPGERYPTMSADEPPMLLTRISSHWRQVAHRTPRLWDAIHIPAPSTALFIDDPVSDTEAMANITDKRIGAVNAWLSRSGACPLSISLWERHSAHDHTYFVRFLTECLIPVCFRWKDVTFASSEKGLNPVKHLTKAQTPLLDSLHLSLTNSALLSIASPNASWADFGILGSQRLTSLSMCSPDVPWKAIRWEQLTTFSLNRETMHWNEIGYCSIEDLKSALREARALISCTLQIRIRLEWDDISNPLDTGELPIELPSLQNLTIDDYEGISVLPFLRTPCLYSLSYASILSIPRISHSPSLLRYLQLNPGVDIHEFSTDDSSLSIEHLVPCLELLPALRVLHIIPRPPIMMLRNSVKPLDDELLTLLTPSESPLGARQTLCPNIEDVEFAHETNMSEAAVVNWIRKKQTSEDIRVKKLRNVKLAFAKKKPKGRDITADLQSYVDAGLKVELKYRPVNYRDLTSLYEGLPSGLARR</sequence>
<comment type="caution">
    <text evidence="2">The sequence shown here is derived from an EMBL/GenBank/DDBJ whole genome shotgun (WGS) entry which is preliminary data.</text>
</comment>
<name>A0A9W8MZ59_9AGAR</name>
<dbReference type="Proteomes" id="UP001148786">
    <property type="component" value="Unassembled WGS sequence"/>
</dbReference>